<reference evidence="3" key="1">
    <citation type="submission" date="2020-11" db="EMBL/GenBank/DDBJ databases">
        <authorList>
            <person name="Tran Van P."/>
        </authorList>
    </citation>
    <scope>NUCLEOTIDE SEQUENCE</scope>
</reference>
<dbReference type="InterPro" id="IPR014830">
    <property type="entry name" value="Glycolipid_transfer_prot_dom"/>
</dbReference>
<evidence type="ECO:0000313" key="3">
    <source>
        <dbReference type="EMBL" id="CAD7596137.1"/>
    </source>
</evidence>
<feature type="domain" description="Glycolipid transfer protein" evidence="2">
    <location>
        <begin position="16"/>
        <end position="108"/>
    </location>
</feature>
<dbReference type="InterPro" id="IPR036497">
    <property type="entry name" value="GLTP_sf"/>
</dbReference>
<dbReference type="PANTHER" id="PTHR10219:SF25">
    <property type="entry name" value="PLECKSTRIN HOMOLOGY DOMAIN-CONTAINING FAMILY A MEMBER 8"/>
    <property type="match status" value="1"/>
</dbReference>
<dbReference type="Pfam" id="PF08718">
    <property type="entry name" value="GLTP"/>
    <property type="match status" value="1"/>
</dbReference>
<dbReference type="Gene3D" id="1.10.3520.10">
    <property type="entry name" value="Glycolipid transfer protein"/>
    <property type="match status" value="2"/>
</dbReference>
<keyword evidence="1" id="KW-0813">Transport</keyword>
<evidence type="ECO:0000256" key="1">
    <source>
        <dbReference type="ARBA" id="ARBA00022448"/>
    </source>
</evidence>
<gene>
    <name evidence="3" type="ORF">TGEB3V08_LOCUS6289</name>
</gene>
<name>A0A7R9PN07_TIMGE</name>
<dbReference type="PANTHER" id="PTHR10219">
    <property type="entry name" value="GLYCOLIPID TRANSFER PROTEIN-RELATED"/>
    <property type="match status" value="1"/>
</dbReference>
<dbReference type="GO" id="GO:0005829">
    <property type="term" value="C:cytosol"/>
    <property type="evidence" value="ECO:0007669"/>
    <property type="project" value="TreeGrafter"/>
</dbReference>
<proteinExistence type="predicted"/>
<dbReference type="GO" id="GO:1902388">
    <property type="term" value="F:ceramide 1-phosphate transfer activity"/>
    <property type="evidence" value="ECO:0007669"/>
    <property type="project" value="TreeGrafter"/>
</dbReference>
<dbReference type="AlphaFoldDB" id="A0A7R9PN07"/>
<dbReference type="GO" id="GO:1902387">
    <property type="term" value="F:ceramide 1-phosphate binding"/>
    <property type="evidence" value="ECO:0007669"/>
    <property type="project" value="TreeGrafter"/>
</dbReference>
<dbReference type="EMBL" id="OE841521">
    <property type="protein sequence ID" value="CAD7596137.1"/>
    <property type="molecule type" value="Genomic_DNA"/>
</dbReference>
<organism evidence="3">
    <name type="scientific">Timema genevievae</name>
    <name type="common">Walking stick</name>
    <dbReference type="NCBI Taxonomy" id="629358"/>
    <lineage>
        <taxon>Eukaryota</taxon>
        <taxon>Metazoa</taxon>
        <taxon>Ecdysozoa</taxon>
        <taxon>Arthropoda</taxon>
        <taxon>Hexapoda</taxon>
        <taxon>Insecta</taxon>
        <taxon>Pterygota</taxon>
        <taxon>Neoptera</taxon>
        <taxon>Polyneoptera</taxon>
        <taxon>Phasmatodea</taxon>
        <taxon>Timematodea</taxon>
        <taxon>Timematoidea</taxon>
        <taxon>Timematidae</taxon>
        <taxon>Timema</taxon>
    </lineage>
</organism>
<accession>A0A7R9PN07</accession>
<dbReference type="SUPFAM" id="SSF110004">
    <property type="entry name" value="Glycolipid transfer protein, GLTP"/>
    <property type="match status" value="1"/>
</dbReference>
<sequence>MKNRDSNELNIFVIFQKLTKTYSDNPERYTYLNDMVLHEKEKGGNVATDALLWLRRALHFVYTFFHCIVEDTEKGRKTEDLVPFLKKAYKDVLERYHGWMAQQLFSLNRLNAKYNGPLLTKLPCGRPVQSVIMLAYTHKNISTPSEGGPADFTPPAIEAPPTTKKKSSNLTQPVSGTLVGLVTEMCSRFDFNLLSRMCPTRKDLLLNIALGLENREDFVIRDMTRFLGGLEINIQALSAFYTAHDLESTARV</sequence>
<evidence type="ECO:0000259" key="2">
    <source>
        <dbReference type="Pfam" id="PF08718"/>
    </source>
</evidence>
<protein>
    <recommendedName>
        <fullName evidence="2">Glycolipid transfer protein domain-containing protein</fullName>
    </recommendedName>
</protein>
<dbReference type="GO" id="GO:0016020">
    <property type="term" value="C:membrane"/>
    <property type="evidence" value="ECO:0007669"/>
    <property type="project" value="TreeGrafter"/>
</dbReference>